<evidence type="ECO:0000256" key="9">
    <source>
        <dbReference type="ARBA" id="ARBA00038868"/>
    </source>
</evidence>
<accession>A0AAD8D3A7</accession>
<keyword evidence="7" id="KW-1015">Disulfide bond</keyword>
<feature type="domain" description="Peptidase S1" evidence="12">
    <location>
        <begin position="26"/>
        <end position="252"/>
    </location>
</feature>
<evidence type="ECO:0000256" key="5">
    <source>
        <dbReference type="ARBA" id="ARBA00022801"/>
    </source>
</evidence>
<evidence type="ECO:0000256" key="7">
    <source>
        <dbReference type="ARBA" id="ARBA00023157"/>
    </source>
</evidence>
<dbReference type="Pfam" id="PF00089">
    <property type="entry name" value="Trypsin"/>
    <property type="match status" value="1"/>
</dbReference>
<evidence type="ECO:0000256" key="2">
    <source>
        <dbReference type="ARBA" id="ARBA00022525"/>
    </source>
</evidence>
<dbReference type="InterPro" id="IPR009003">
    <property type="entry name" value="Peptidase_S1_PA"/>
</dbReference>
<evidence type="ECO:0000256" key="6">
    <source>
        <dbReference type="ARBA" id="ARBA00022825"/>
    </source>
</evidence>
<evidence type="ECO:0000256" key="8">
    <source>
        <dbReference type="ARBA" id="ARBA00036320"/>
    </source>
</evidence>
<dbReference type="SMART" id="SM00020">
    <property type="entry name" value="Tryp_SPc"/>
    <property type="match status" value="1"/>
</dbReference>
<dbReference type="PANTHER" id="PTHR24264">
    <property type="entry name" value="TRYPSIN-RELATED"/>
    <property type="match status" value="1"/>
</dbReference>
<dbReference type="PRINTS" id="PR00722">
    <property type="entry name" value="CHYMOTRYPSIN"/>
</dbReference>
<reference evidence="13" key="1">
    <citation type="submission" date="2022-02" db="EMBL/GenBank/DDBJ databases">
        <title>Atlantic sturgeon de novo genome assembly.</title>
        <authorList>
            <person name="Stock M."/>
            <person name="Klopp C."/>
            <person name="Guiguen Y."/>
            <person name="Cabau C."/>
            <person name="Parinello H."/>
            <person name="Santidrian Yebra-Pimentel E."/>
            <person name="Kuhl H."/>
            <person name="Dirks R.P."/>
            <person name="Guessner J."/>
            <person name="Wuertz S."/>
            <person name="Du K."/>
            <person name="Schartl M."/>
        </authorList>
    </citation>
    <scope>NUCLEOTIDE SEQUENCE</scope>
    <source>
        <strain evidence="13">STURGEONOMICS-FGT-2020</strain>
        <tissue evidence="13">Whole blood</tissue>
    </source>
</reference>
<name>A0AAD8D3A7_ACIOX</name>
<dbReference type="InterPro" id="IPR001254">
    <property type="entry name" value="Trypsin_dom"/>
</dbReference>
<protein>
    <recommendedName>
        <fullName evidence="9">trypsin</fullName>
        <ecNumber evidence="9">3.4.21.4</ecNumber>
    </recommendedName>
</protein>
<dbReference type="CDD" id="cd00190">
    <property type="entry name" value="Tryp_SPc"/>
    <property type="match status" value="1"/>
</dbReference>
<dbReference type="SUPFAM" id="SSF50494">
    <property type="entry name" value="Trypsin-like serine proteases"/>
    <property type="match status" value="1"/>
</dbReference>
<feature type="chain" id="PRO_5042002245" description="trypsin" evidence="11">
    <location>
        <begin position="24"/>
        <end position="254"/>
    </location>
</feature>
<dbReference type="GO" id="GO:0005615">
    <property type="term" value="C:extracellular space"/>
    <property type="evidence" value="ECO:0007669"/>
    <property type="project" value="TreeGrafter"/>
</dbReference>
<dbReference type="GO" id="GO:0006508">
    <property type="term" value="P:proteolysis"/>
    <property type="evidence" value="ECO:0007669"/>
    <property type="project" value="UniProtKB-KW"/>
</dbReference>
<keyword evidence="14" id="KW-1185">Reference proteome</keyword>
<dbReference type="PROSITE" id="PS00134">
    <property type="entry name" value="TRYPSIN_HIS"/>
    <property type="match status" value="1"/>
</dbReference>
<dbReference type="PROSITE" id="PS50240">
    <property type="entry name" value="TRYPSIN_DOM"/>
    <property type="match status" value="1"/>
</dbReference>
<comment type="catalytic activity">
    <reaction evidence="8">
        <text>Preferential cleavage: Arg-|-Xaa, Lys-|-Xaa.</text>
        <dbReference type="EC" id="3.4.21.4"/>
    </reaction>
</comment>
<dbReference type="FunFam" id="2.40.10.10:FF:000120">
    <property type="entry name" value="Putative serine protease"/>
    <property type="match status" value="1"/>
</dbReference>
<comment type="subcellular location">
    <subcellularLocation>
        <location evidence="1">Secreted</location>
        <location evidence="1">Extracellular space</location>
    </subcellularLocation>
</comment>
<dbReference type="InterPro" id="IPR043504">
    <property type="entry name" value="Peptidase_S1_PA_chymotrypsin"/>
</dbReference>
<organism evidence="13 14">
    <name type="scientific">Acipenser oxyrinchus oxyrinchus</name>
    <dbReference type="NCBI Taxonomy" id="40147"/>
    <lineage>
        <taxon>Eukaryota</taxon>
        <taxon>Metazoa</taxon>
        <taxon>Chordata</taxon>
        <taxon>Craniata</taxon>
        <taxon>Vertebrata</taxon>
        <taxon>Euteleostomi</taxon>
        <taxon>Actinopterygii</taxon>
        <taxon>Chondrostei</taxon>
        <taxon>Acipenseriformes</taxon>
        <taxon>Acipenseridae</taxon>
        <taxon>Acipenser</taxon>
    </lineage>
</organism>
<evidence type="ECO:0000256" key="10">
    <source>
        <dbReference type="RuleBase" id="RU363034"/>
    </source>
</evidence>
<evidence type="ECO:0000256" key="1">
    <source>
        <dbReference type="ARBA" id="ARBA00004239"/>
    </source>
</evidence>
<keyword evidence="6 10" id="KW-0720">Serine protease</keyword>
<sequence length="254" mass="27995">MKLLLAAYILAKLFILPIPGGESMKIIGGKEAIPHSRPYLAHLNVNCGGALIKPNWVLTAAHCYKRTLFKDDKVVTLGAHSISKSEKEKQNFAVMEVVRHPHFNENNFDNDFMLLKLKGKAKVNKFVSILNLPVSGEDIKHGTKCNVAGWGITKLNGQQSDKLMEVNVNVIDRQTCNSPEYYNHKITRNMICAGDIKGGKDSCDGDSGGPLICNSIFSGIVSFGQNCGLPYKPGVYARLTDEILDWIAKVTQSY</sequence>
<evidence type="ECO:0000256" key="3">
    <source>
        <dbReference type="ARBA" id="ARBA00022670"/>
    </source>
</evidence>
<dbReference type="InterPro" id="IPR033116">
    <property type="entry name" value="TRYPSIN_SER"/>
</dbReference>
<keyword evidence="2" id="KW-0964">Secreted</keyword>
<dbReference type="PANTHER" id="PTHR24264:SF65">
    <property type="entry name" value="SRCR DOMAIN-CONTAINING PROTEIN"/>
    <property type="match status" value="1"/>
</dbReference>
<gene>
    <name evidence="13" type="primary">Gzma</name>
    <name evidence="13" type="ORF">AOXY_G20474</name>
</gene>
<dbReference type="EC" id="3.4.21.4" evidence="9"/>
<comment type="caution">
    <text evidence="13">The sequence shown here is derived from an EMBL/GenBank/DDBJ whole genome shotgun (WGS) entry which is preliminary data.</text>
</comment>
<dbReference type="PROSITE" id="PS00135">
    <property type="entry name" value="TRYPSIN_SER"/>
    <property type="match status" value="1"/>
</dbReference>
<keyword evidence="5 10" id="KW-0378">Hydrolase</keyword>
<evidence type="ECO:0000259" key="12">
    <source>
        <dbReference type="PROSITE" id="PS50240"/>
    </source>
</evidence>
<dbReference type="InterPro" id="IPR018114">
    <property type="entry name" value="TRYPSIN_HIS"/>
</dbReference>
<dbReference type="EMBL" id="JAGXEW010000020">
    <property type="protein sequence ID" value="KAK1160333.1"/>
    <property type="molecule type" value="Genomic_DNA"/>
</dbReference>
<dbReference type="Proteomes" id="UP001230051">
    <property type="component" value="Unassembled WGS sequence"/>
</dbReference>
<keyword evidence="4 11" id="KW-0732">Signal</keyword>
<evidence type="ECO:0000313" key="13">
    <source>
        <dbReference type="EMBL" id="KAK1160333.1"/>
    </source>
</evidence>
<evidence type="ECO:0000313" key="14">
    <source>
        <dbReference type="Proteomes" id="UP001230051"/>
    </source>
</evidence>
<dbReference type="AlphaFoldDB" id="A0AAD8D3A7"/>
<dbReference type="InterPro" id="IPR050127">
    <property type="entry name" value="Serine_Proteases_S1"/>
</dbReference>
<evidence type="ECO:0000256" key="11">
    <source>
        <dbReference type="SAM" id="SignalP"/>
    </source>
</evidence>
<proteinExistence type="predicted"/>
<keyword evidence="3 10" id="KW-0645">Protease</keyword>
<dbReference type="InterPro" id="IPR001314">
    <property type="entry name" value="Peptidase_S1A"/>
</dbReference>
<evidence type="ECO:0000256" key="4">
    <source>
        <dbReference type="ARBA" id="ARBA00022729"/>
    </source>
</evidence>
<dbReference type="GO" id="GO:0004252">
    <property type="term" value="F:serine-type endopeptidase activity"/>
    <property type="evidence" value="ECO:0007669"/>
    <property type="project" value="UniProtKB-EC"/>
</dbReference>
<feature type="signal peptide" evidence="11">
    <location>
        <begin position="1"/>
        <end position="23"/>
    </location>
</feature>
<dbReference type="Gene3D" id="2.40.10.10">
    <property type="entry name" value="Trypsin-like serine proteases"/>
    <property type="match status" value="2"/>
</dbReference>